<sequence length="68" mass="7942">MNTQPEELATLKRVREMTGMGTTYIYTMRGDPKNPFPAHIKVGRRSMWVVSEVHAWIHRQIDSSRDKV</sequence>
<gene>
    <name evidence="1" type="ORF">EA655_10840</name>
</gene>
<organism evidence="1 2">
    <name type="scientific">Pseudoxanthomonas winnipegensis</name>
    <dbReference type="NCBI Taxonomy" id="2480810"/>
    <lineage>
        <taxon>Bacteria</taxon>
        <taxon>Pseudomonadati</taxon>
        <taxon>Pseudomonadota</taxon>
        <taxon>Gammaproteobacteria</taxon>
        <taxon>Lysobacterales</taxon>
        <taxon>Lysobacteraceae</taxon>
        <taxon>Pseudoxanthomonas</taxon>
    </lineage>
</organism>
<dbReference type="OrthoDB" id="8455288at2"/>
<dbReference type="InterPro" id="IPR010260">
    <property type="entry name" value="AlpA"/>
</dbReference>
<evidence type="ECO:0000313" key="1">
    <source>
        <dbReference type="EMBL" id="TAA42562.1"/>
    </source>
</evidence>
<comment type="caution">
    <text evidence="1">The sequence shown here is derived from an EMBL/GenBank/DDBJ whole genome shotgun (WGS) entry which is preliminary data.</text>
</comment>
<evidence type="ECO:0000313" key="2">
    <source>
        <dbReference type="Proteomes" id="UP000294164"/>
    </source>
</evidence>
<accession>A0A4Q8M3F3</accession>
<proteinExistence type="predicted"/>
<dbReference type="Gene3D" id="1.10.238.160">
    <property type="match status" value="1"/>
</dbReference>
<reference evidence="1 2" key="1">
    <citation type="submission" date="2019-02" db="EMBL/GenBank/DDBJ databases">
        <title>WGS of Pseudoxanthomonas species novum from clinical isolates.</title>
        <authorList>
            <person name="Bernier A.-M."/>
            <person name="Bernard K."/>
            <person name="Vachon A."/>
        </authorList>
    </citation>
    <scope>NUCLEOTIDE SEQUENCE [LARGE SCALE GENOMIC DNA]</scope>
    <source>
        <strain evidence="1 2">NML130969</strain>
    </source>
</reference>
<dbReference type="Proteomes" id="UP000294164">
    <property type="component" value="Unassembled WGS sequence"/>
</dbReference>
<dbReference type="Pfam" id="PF05930">
    <property type="entry name" value="Phage_AlpA"/>
    <property type="match status" value="1"/>
</dbReference>
<dbReference type="AlphaFoldDB" id="A0A4Q8M3F3"/>
<name>A0A4Q8M3F3_9GAMM</name>
<protein>
    <submittedName>
        <fullName evidence="1">AlpA family phage regulatory protein</fullName>
    </submittedName>
</protein>
<dbReference type="EMBL" id="SHMG01000005">
    <property type="protein sequence ID" value="TAA42562.1"/>
    <property type="molecule type" value="Genomic_DNA"/>
</dbReference>